<dbReference type="AlphaFoldDB" id="A0A841CDQ9"/>
<gene>
    <name evidence="3" type="ORF">FHS29_001700</name>
</gene>
<dbReference type="Proteomes" id="UP000547510">
    <property type="component" value="Unassembled WGS sequence"/>
</dbReference>
<dbReference type="CDD" id="cd07826">
    <property type="entry name" value="SRPBCC_CalC_Aha1-like_9"/>
    <property type="match status" value="1"/>
</dbReference>
<proteinExistence type="inferred from homology"/>
<dbReference type="InterPro" id="IPR023393">
    <property type="entry name" value="START-like_dom_sf"/>
</dbReference>
<sequence>MTTDTASPWSTPSDVEVAVTRTFDAPQRLVFDAFTKPEHIVHWMLGPEGWTMPVCEVDLRVGGRWHMVWRRADGTEMSMTGTYLEVTPHERTVQTEAWGEGWAETVNTTRFVADGPSRTTVVQTMKYPSRADRDRAMETGMRDGADTSYDRLAGYLASSAA</sequence>
<dbReference type="SUPFAM" id="SSF55961">
    <property type="entry name" value="Bet v1-like"/>
    <property type="match status" value="1"/>
</dbReference>
<evidence type="ECO:0000256" key="1">
    <source>
        <dbReference type="ARBA" id="ARBA00006817"/>
    </source>
</evidence>
<accession>A0A841CDQ9</accession>
<protein>
    <submittedName>
        <fullName evidence="3">Uncharacterized protein YndB with AHSA1/START domain</fullName>
    </submittedName>
</protein>
<evidence type="ECO:0000259" key="2">
    <source>
        <dbReference type="Pfam" id="PF08327"/>
    </source>
</evidence>
<dbReference type="Pfam" id="PF08327">
    <property type="entry name" value="AHSA1"/>
    <property type="match status" value="1"/>
</dbReference>
<comment type="caution">
    <text evidence="3">The sequence shown here is derived from an EMBL/GenBank/DDBJ whole genome shotgun (WGS) entry which is preliminary data.</text>
</comment>
<dbReference type="RefSeq" id="WP_184689775.1">
    <property type="nucleotide sequence ID" value="NZ_JACHJN010000002.1"/>
</dbReference>
<feature type="domain" description="Activator of Hsp90 ATPase homologue 1/2-like C-terminal" evidence="2">
    <location>
        <begin position="24"/>
        <end position="156"/>
    </location>
</feature>
<name>A0A841CDQ9_9PSEU</name>
<keyword evidence="4" id="KW-1185">Reference proteome</keyword>
<organism evidence="3 4">
    <name type="scientific">Saccharothrix tamanrassetensis</name>
    <dbReference type="NCBI Taxonomy" id="1051531"/>
    <lineage>
        <taxon>Bacteria</taxon>
        <taxon>Bacillati</taxon>
        <taxon>Actinomycetota</taxon>
        <taxon>Actinomycetes</taxon>
        <taxon>Pseudonocardiales</taxon>
        <taxon>Pseudonocardiaceae</taxon>
        <taxon>Saccharothrix</taxon>
    </lineage>
</organism>
<evidence type="ECO:0000313" key="4">
    <source>
        <dbReference type="Proteomes" id="UP000547510"/>
    </source>
</evidence>
<dbReference type="InterPro" id="IPR013538">
    <property type="entry name" value="ASHA1/2-like_C"/>
</dbReference>
<dbReference type="EMBL" id="JACHJN010000002">
    <property type="protein sequence ID" value="MBB5955130.1"/>
    <property type="molecule type" value="Genomic_DNA"/>
</dbReference>
<comment type="similarity">
    <text evidence="1">Belongs to the AHA1 family.</text>
</comment>
<dbReference type="Gene3D" id="3.30.530.20">
    <property type="match status" value="1"/>
</dbReference>
<reference evidence="3 4" key="1">
    <citation type="submission" date="2020-08" db="EMBL/GenBank/DDBJ databases">
        <title>Genomic Encyclopedia of Type Strains, Phase III (KMG-III): the genomes of soil and plant-associated and newly described type strains.</title>
        <authorList>
            <person name="Whitman W."/>
        </authorList>
    </citation>
    <scope>NUCLEOTIDE SEQUENCE [LARGE SCALE GENOMIC DNA]</scope>
    <source>
        <strain evidence="3 4">CECT 8640</strain>
    </source>
</reference>
<evidence type="ECO:0000313" key="3">
    <source>
        <dbReference type="EMBL" id="MBB5955130.1"/>
    </source>
</evidence>